<sequence>MYGKYLYAAAMVFGLATPAVSQSDIVCDEASLTKLESEVNSISDGAKKIEVTKEVGMAKDAMAANDMEKCKSHMGNAVKGKDAM</sequence>
<keyword evidence="1" id="KW-0732">Signal</keyword>
<reference evidence="3" key="1">
    <citation type="submission" date="2015-07" db="EMBL/GenBank/DDBJ databases">
        <title>Whole genome sequence of an Ensifer adhaerens strain isolated from a cave pool in the Wind Cave National Park.</title>
        <authorList>
            <person name="Eng W.W.H."/>
            <person name="Gan H.M."/>
            <person name="Barton H.A."/>
            <person name="Savka M.A."/>
        </authorList>
    </citation>
    <scope>NUCLEOTIDE SEQUENCE [LARGE SCALE GENOMIC DNA]</scope>
    <source>
        <strain evidence="3">SD006</strain>
    </source>
</reference>
<dbReference type="OrthoDB" id="8455772at2"/>
<organism evidence="2 3">
    <name type="scientific">Ensifer adhaerens</name>
    <name type="common">Sinorhizobium morelense</name>
    <dbReference type="NCBI Taxonomy" id="106592"/>
    <lineage>
        <taxon>Bacteria</taxon>
        <taxon>Pseudomonadati</taxon>
        <taxon>Pseudomonadota</taxon>
        <taxon>Alphaproteobacteria</taxon>
        <taxon>Hyphomicrobiales</taxon>
        <taxon>Rhizobiaceae</taxon>
        <taxon>Sinorhizobium/Ensifer group</taxon>
        <taxon>Ensifer</taxon>
    </lineage>
</organism>
<dbReference type="EMBL" id="LGAP01000046">
    <property type="protein sequence ID" value="KOF12900.1"/>
    <property type="molecule type" value="Genomic_DNA"/>
</dbReference>
<evidence type="ECO:0000256" key="1">
    <source>
        <dbReference type="SAM" id="SignalP"/>
    </source>
</evidence>
<dbReference type="AlphaFoldDB" id="A0A0L8BEA0"/>
<protein>
    <submittedName>
        <fullName evidence="2">Uncharacterized protein</fullName>
    </submittedName>
</protein>
<dbReference type="Proteomes" id="UP000037425">
    <property type="component" value="Unassembled WGS sequence"/>
</dbReference>
<gene>
    <name evidence="2" type="ORF">AC244_32970</name>
</gene>
<comment type="caution">
    <text evidence="2">The sequence shown here is derived from an EMBL/GenBank/DDBJ whole genome shotgun (WGS) entry which is preliminary data.</text>
</comment>
<dbReference type="PATRIC" id="fig|106592.7.peg.6073"/>
<dbReference type="RefSeq" id="WP_053253026.1">
    <property type="nucleotide sequence ID" value="NZ_LGAP01000046.1"/>
</dbReference>
<proteinExistence type="predicted"/>
<accession>A0A0L8BEA0</accession>
<feature type="chain" id="PRO_5005581095" evidence="1">
    <location>
        <begin position="22"/>
        <end position="84"/>
    </location>
</feature>
<evidence type="ECO:0000313" key="2">
    <source>
        <dbReference type="EMBL" id="KOF12900.1"/>
    </source>
</evidence>
<feature type="signal peptide" evidence="1">
    <location>
        <begin position="1"/>
        <end position="21"/>
    </location>
</feature>
<name>A0A0L8BEA0_ENSAD</name>
<evidence type="ECO:0000313" key="3">
    <source>
        <dbReference type="Proteomes" id="UP000037425"/>
    </source>
</evidence>